<evidence type="ECO:0000313" key="2">
    <source>
        <dbReference type="Proteomes" id="UP000829398"/>
    </source>
</evidence>
<sequence length="371" mass="40119">MTPSSNPPPTTGSSSKRCVPVCSGIVLSCLLAFTLQIFFFSPISPDLLLLPPASSASLIPTTSDIQSVTRLGEGILNGPEDVCVDRNGVLYTATRDGWIKRLHKNGTWENWKLIGGDTLLGITTTQENEILVCDADKGLLKVTEEGVTVLASHVNGSRINLADDLIAATDGSIYFSVASTKFGLHNWGLDLLEAKPHGKLLKYDPSLNETSILLDSLFFANGVALSKDEDYLVVCETIKCLKYWLKGESKEQTEIFVENLPGGPDNIKLAPDGSFWIAILQLSSPGLEFVHTSKATKHLLAAFPKLIKLVAPLHKKAAVVNVAANGIVIRKFEDPNGKVMSFVTSALEFDDHLYLGSLNTNFIGKLPLKAT</sequence>
<accession>A0ACB8P2L1</accession>
<name>A0ACB8P2L1_CITSI</name>
<reference evidence="2" key="1">
    <citation type="journal article" date="2023" name="Hortic. Res.">
        <title>A chromosome-level phased genome enabling allele-level studies in sweet orange: a case study on citrus Huanglongbing tolerance.</title>
        <authorList>
            <person name="Wu B."/>
            <person name="Yu Q."/>
            <person name="Deng Z."/>
            <person name="Duan Y."/>
            <person name="Luo F."/>
            <person name="Gmitter F. Jr."/>
        </authorList>
    </citation>
    <scope>NUCLEOTIDE SEQUENCE [LARGE SCALE GENOMIC DNA]</scope>
    <source>
        <strain evidence="2">cv. Valencia</strain>
    </source>
</reference>
<evidence type="ECO:0000313" key="1">
    <source>
        <dbReference type="EMBL" id="KAH9804678.1"/>
    </source>
</evidence>
<protein>
    <submittedName>
        <fullName evidence="1">Str synth domain-containing protein</fullName>
    </submittedName>
</protein>
<organism evidence="1 2">
    <name type="scientific">Citrus sinensis</name>
    <name type="common">Sweet orange</name>
    <name type="synonym">Citrus aurantium var. sinensis</name>
    <dbReference type="NCBI Taxonomy" id="2711"/>
    <lineage>
        <taxon>Eukaryota</taxon>
        <taxon>Viridiplantae</taxon>
        <taxon>Streptophyta</taxon>
        <taxon>Embryophyta</taxon>
        <taxon>Tracheophyta</taxon>
        <taxon>Spermatophyta</taxon>
        <taxon>Magnoliopsida</taxon>
        <taxon>eudicotyledons</taxon>
        <taxon>Gunneridae</taxon>
        <taxon>Pentapetalae</taxon>
        <taxon>rosids</taxon>
        <taxon>malvids</taxon>
        <taxon>Sapindales</taxon>
        <taxon>Rutaceae</taxon>
        <taxon>Aurantioideae</taxon>
        <taxon>Citrus</taxon>
    </lineage>
</organism>
<dbReference type="Proteomes" id="UP000829398">
    <property type="component" value="Chromosome 1"/>
</dbReference>
<dbReference type="EMBL" id="CM039170">
    <property type="protein sequence ID" value="KAH9804678.1"/>
    <property type="molecule type" value="Genomic_DNA"/>
</dbReference>
<keyword evidence="2" id="KW-1185">Reference proteome</keyword>
<comment type="caution">
    <text evidence="1">The sequence shown here is derived from an EMBL/GenBank/DDBJ whole genome shotgun (WGS) entry which is preliminary data.</text>
</comment>
<proteinExistence type="predicted"/>
<gene>
    <name evidence="1" type="ORF">KPL71_002201</name>
</gene>